<dbReference type="PANTHER" id="PTHR24264:SF65">
    <property type="entry name" value="SRCR DOMAIN-CONTAINING PROTEIN"/>
    <property type="match status" value="1"/>
</dbReference>
<protein>
    <submittedName>
        <fullName evidence="10">Peptidase S1, trypsin family, active site</fullName>
    </submittedName>
</protein>
<dbReference type="MEROPS" id="S01.518"/>
<reference evidence="10 11" key="2">
    <citation type="journal article" date="2014" name="BMC Genomics">
        <title>An improved genome of the model marine alga Ostreococcus tauri unfolds by assessing Illumina de novo assemblies.</title>
        <authorList>
            <person name="Blanc-Mathieu R."/>
            <person name="Verhelst B."/>
            <person name="Derelle E."/>
            <person name="Rombauts S."/>
            <person name="Bouget F.Y."/>
            <person name="Carre I."/>
            <person name="Chateau A."/>
            <person name="Eyre-Walker A."/>
            <person name="Grimsley N."/>
            <person name="Moreau H."/>
            <person name="Piegu B."/>
            <person name="Rivals E."/>
            <person name="Schackwitz W."/>
            <person name="Van de Peer Y."/>
            <person name="Piganeau G."/>
        </authorList>
    </citation>
    <scope>NUCLEOTIDE SEQUENCE [LARGE SCALE GENOMIC DNA]</scope>
    <source>
        <strain evidence="11">OTTH 0595 / CCAP 157/2 / RCC745</strain>
    </source>
</reference>
<keyword evidence="6" id="KW-0720">Serine protease</keyword>
<dbReference type="STRING" id="70448.A0A090M660"/>
<dbReference type="GeneID" id="9835773"/>
<comment type="subcellular location">
    <subcellularLocation>
        <location evidence="1">Secreted</location>
    </subcellularLocation>
</comment>
<evidence type="ECO:0000256" key="8">
    <source>
        <dbReference type="SAM" id="SignalP"/>
    </source>
</evidence>
<evidence type="ECO:0000256" key="7">
    <source>
        <dbReference type="SAM" id="MobiDB-lite"/>
    </source>
</evidence>
<keyword evidence="3 6" id="KW-0645">Protease</keyword>
<dbReference type="GO" id="GO:0004252">
    <property type="term" value="F:serine-type endopeptidase activity"/>
    <property type="evidence" value="ECO:0007669"/>
    <property type="project" value="InterPro"/>
</dbReference>
<dbReference type="GO" id="GO:0006508">
    <property type="term" value="P:proteolysis"/>
    <property type="evidence" value="ECO:0007669"/>
    <property type="project" value="UniProtKB-KW"/>
</dbReference>
<dbReference type="KEGG" id="ota:OT_ostta11g02250"/>
<dbReference type="InterPro" id="IPR001314">
    <property type="entry name" value="Peptidase_S1A"/>
</dbReference>
<dbReference type="RefSeq" id="XP_022839967.1">
    <property type="nucleotide sequence ID" value="XM_022983034.1"/>
</dbReference>
<dbReference type="InterPro" id="IPR009003">
    <property type="entry name" value="Peptidase_S1_PA"/>
</dbReference>
<evidence type="ECO:0000256" key="3">
    <source>
        <dbReference type="ARBA" id="ARBA00022670"/>
    </source>
</evidence>
<feature type="signal peptide" evidence="8">
    <location>
        <begin position="1"/>
        <end position="21"/>
    </location>
</feature>
<dbReference type="GO" id="GO:0005615">
    <property type="term" value="C:extracellular space"/>
    <property type="evidence" value="ECO:0007669"/>
    <property type="project" value="TreeGrafter"/>
</dbReference>
<evidence type="ECO:0000256" key="1">
    <source>
        <dbReference type="ARBA" id="ARBA00004613"/>
    </source>
</evidence>
<dbReference type="InterPro" id="IPR043504">
    <property type="entry name" value="Peptidase_S1_PA_chymotrypsin"/>
</dbReference>
<dbReference type="InParanoid" id="A0A090M660"/>
<dbReference type="PRINTS" id="PR00722">
    <property type="entry name" value="CHYMOTRYPSIN"/>
</dbReference>
<feature type="compositionally biased region" description="Pro residues" evidence="7">
    <location>
        <begin position="306"/>
        <end position="319"/>
    </location>
</feature>
<feature type="region of interest" description="Disordered" evidence="7">
    <location>
        <begin position="299"/>
        <end position="319"/>
    </location>
</feature>
<dbReference type="Pfam" id="PF00089">
    <property type="entry name" value="Trypsin"/>
    <property type="match status" value="1"/>
</dbReference>
<dbReference type="FunFam" id="2.40.10.10:FF:000002">
    <property type="entry name" value="Transmembrane protease serine"/>
    <property type="match status" value="1"/>
</dbReference>
<feature type="chain" id="PRO_5001859334" evidence="8">
    <location>
        <begin position="22"/>
        <end position="337"/>
    </location>
</feature>
<name>A0A090M660_OSTTA</name>
<dbReference type="PROSITE" id="PS00135">
    <property type="entry name" value="TRYPSIN_SER"/>
    <property type="match status" value="1"/>
</dbReference>
<dbReference type="PROSITE" id="PS00134">
    <property type="entry name" value="TRYPSIN_HIS"/>
    <property type="match status" value="1"/>
</dbReference>
<evidence type="ECO:0000256" key="4">
    <source>
        <dbReference type="ARBA" id="ARBA00022801"/>
    </source>
</evidence>
<dbReference type="InterPro" id="IPR033116">
    <property type="entry name" value="TRYPSIN_SER"/>
</dbReference>
<dbReference type="EMBL" id="CAID01000011">
    <property type="protein sequence ID" value="CEF99676.1"/>
    <property type="molecule type" value="Genomic_DNA"/>
</dbReference>
<keyword evidence="11" id="KW-1185">Reference proteome</keyword>
<evidence type="ECO:0000259" key="9">
    <source>
        <dbReference type="PROSITE" id="PS50240"/>
    </source>
</evidence>
<accession>A0A090M660</accession>
<gene>
    <name evidence="10" type="ORF">OT_ostta11g02250</name>
</gene>
<reference evidence="11" key="1">
    <citation type="journal article" date="2006" name="Proc. Natl. Acad. Sci. U.S.A.">
        <title>Genome analysis of the smallest free-living eukaryote Ostreococcus tauri unveils many unique features.</title>
        <authorList>
            <person name="Derelle E."/>
            <person name="Ferraz C."/>
            <person name="Rombauts S."/>
            <person name="Rouze P."/>
            <person name="Worden A.Z."/>
            <person name="Robbens S."/>
            <person name="Partensky F."/>
            <person name="Degroeve S."/>
            <person name="Echeynie S."/>
            <person name="Cooke R."/>
            <person name="Saeys Y."/>
            <person name="Wuyts J."/>
            <person name="Jabbari K."/>
            <person name="Bowler C."/>
            <person name="Panaud O."/>
            <person name="Piegu B."/>
            <person name="Ball S.G."/>
            <person name="Ral J.-P."/>
            <person name="Bouget F.-Y."/>
            <person name="Piganeau G."/>
            <person name="De Baets B."/>
            <person name="Picard A."/>
            <person name="Delseny M."/>
            <person name="Demaille J."/>
            <person name="Van de Peer Y."/>
            <person name="Moreau H."/>
        </authorList>
    </citation>
    <scope>NUCLEOTIDE SEQUENCE [LARGE SCALE GENOMIC DNA]</scope>
    <source>
        <strain evidence="11">OTTH 0595 / CCAP 157/2 / RCC745</strain>
    </source>
</reference>
<keyword evidence="8" id="KW-0732">Signal</keyword>
<evidence type="ECO:0000256" key="2">
    <source>
        <dbReference type="ARBA" id="ARBA00022525"/>
    </source>
</evidence>
<keyword evidence="4 6" id="KW-0378">Hydrolase</keyword>
<keyword evidence="5" id="KW-1015">Disulfide bond</keyword>
<evidence type="ECO:0000256" key="6">
    <source>
        <dbReference type="RuleBase" id="RU363034"/>
    </source>
</evidence>
<dbReference type="OrthoDB" id="512168at2759"/>
<evidence type="ECO:0000313" key="11">
    <source>
        <dbReference type="Proteomes" id="UP000009170"/>
    </source>
</evidence>
<dbReference type="CDD" id="cd00190">
    <property type="entry name" value="Tryp_SPc"/>
    <property type="match status" value="1"/>
</dbReference>
<evidence type="ECO:0000313" key="10">
    <source>
        <dbReference type="EMBL" id="CEF99676.1"/>
    </source>
</evidence>
<dbReference type="InterPro" id="IPR050127">
    <property type="entry name" value="Serine_Proteases_S1"/>
</dbReference>
<dbReference type="InterPro" id="IPR018114">
    <property type="entry name" value="TRYPSIN_HIS"/>
</dbReference>
<organism evidence="10 11">
    <name type="scientific">Ostreococcus tauri</name>
    <name type="common">Marine green alga</name>
    <dbReference type="NCBI Taxonomy" id="70448"/>
    <lineage>
        <taxon>Eukaryota</taxon>
        <taxon>Viridiplantae</taxon>
        <taxon>Chlorophyta</taxon>
        <taxon>Mamiellophyceae</taxon>
        <taxon>Mamiellales</taxon>
        <taxon>Bathycoccaceae</taxon>
        <taxon>Ostreococcus</taxon>
    </lineage>
</organism>
<feature type="domain" description="Peptidase S1" evidence="9">
    <location>
        <begin position="54"/>
        <end position="298"/>
    </location>
</feature>
<dbReference type="InterPro" id="IPR001254">
    <property type="entry name" value="Trypsin_dom"/>
</dbReference>
<proteinExistence type="predicted"/>
<dbReference type="Gene3D" id="2.40.10.10">
    <property type="entry name" value="Trypsin-like serine proteases"/>
    <property type="match status" value="1"/>
</dbReference>
<evidence type="ECO:0000256" key="5">
    <source>
        <dbReference type="ARBA" id="ARBA00023157"/>
    </source>
</evidence>
<dbReference type="PROSITE" id="PS50240">
    <property type="entry name" value="TRYPSIN_DOM"/>
    <property type="match status" value="1"/>
</dbReference>
<keyword evidence="2" id="KW-0964">Secreted</keyword>
<sequence length="337" mass="35732">MCISTMLFVFVVACLVSAVSAQDVRAREDTPLVGERRAPEARYQEDFGNVAARIIGGQVPADITKYSHAVAIFMVQGGNEYFRCGGTLITDTHVLSAAHCFFDDAGVSNVDDYSAVHVRLGAQEDVYAGVTSYVTQINGHPQFDGSSFDNDVAVLTLASPVDVQMYVPVTLSWDPSDVVAEGQIMGKIVGWGTREDGRLSSQLIEGDVPIVSRAQCTSAGSYNPADILPSHICAGYVEGGIDSCQGDSGGPLSVNSKQVGIVSWGDGCALARKYGVYFHVAASEGFIGLATDSRVYEWSPTDGSIPSPPPTPSPPSTPPPLGLFPFPMLSLFSLFSF</sequence>
<dbReference type="SUPFAM" id="SSF50494">
    <property type="entry name" value="Trypsin-like serine proteases"/>
    <property type="match status" value="1"/>
</dbReference>
<dbReference type="AlphaFoldDB" id="A0A090M660"/>
<dbReference type="SMART" id="SM00020">
    <property type="entry name" value="Tryp_SPc"/>
    <property type="match status" value="1"/>
</dbReference>
<comment type="caution">
    <text evidence="10">The sequence shown here is derived from an EMBL/GenBank/DDBJ whole genome shotgun (WGS) entry which is preliminary data.</text>
</comment>
<dbReference type="Proteomes" id="UP000009170">
    <property type="component" value="Unassembled WGS sequence"/>
</dbReference>
<dbReference type="PANTHER" id="PTHR24264">
    <property type="entry name" value="TRYPSIN-RELATED"/>
    <property type="match status" value="1"/>
</dbReference>